<proteinExistence type="inferred from homology"/>
<dbReference type="SUPFAM" id="SSF109709">
    <property type="entry name" value="KorB DNA-binding domain-like"/>
    <property type="match status" value="1"/>
</dbReference>
<dbReference type="InterPro" id="IPR041468">
    <property type="entry name" value="HTH_ParB/Spo0J"/>
</dbReference>
<dbReference type="SUPFAM" id="SSF110849">
    <property type="entry name" value="ParB/Sulfiredoxin"/>
    <property type="match status" value="1"/>
</dbReference>
<reference evidence="9 10" key="1">
    <citation type="submission" date="2008-07" db="EMBL/GenBank/DDBJ databases">
        <authorList>
            <person name="Gonzalez J."/>
            <person name="Sokolova T."/>
            <person name="Ferriera S."/>
            <person name="Johnson J."/>
            <person name="Kravitz S."/>
            <person name="Beeson K."/>
            <person name="Sutton G."/>
            <person name="Rogers Y.-H."/>
            <person name="Friedman R."/>
            <person name="Frazier M."/>
            <person name="Venter J.C."/>
        </authorList>
    </citation>
    <scope>NUCLEOTIDE SEQUENCE [LARGE SCALE GENOMIC DNA]</scope>
    <source>
        <strain evidence="9 10">DSM 12653</strain>
    </source>
</reference>
<comment type="subcellular location">
    <subcellularLocation>
        <location evidence="1">Cytoplasm</location>
        <location evidence="1">Nucleoid</location>
    </subcellularLocation>
</comment>
<evidence type="ECO:0000256" key="5">
    <source>
        <dbReference type="ARBA" id="ARBA00023125"/>
    </source>
</evidence>
<evidence type="ECO:0000313" key="9">
    <source>
        <dbReference type="EMBL" id="KKC28441.1"/>
    </source>
</evidence>
<dbReference type="FunFam" id="3.90.1530.30:FF:000001">
    <property type="entry name" value="Chromosome partitioning protein ParB"/>
    <property type="match status" value="1"/>
</dbReference>
<dbReference type="AlphaFoldDB" id="A0A0F5PJ37"/>
<dbReference type="SMART" id="SM00470">
    <property type="entry name" value="ParB"/>
    <property type="match status" value="1"/>
</dbReference>
<dbReference type="PANTHER" id="PTHR33375:SF8">
    <property type="entry name" value="NUCLEOID OCCLUSION PROTEIN"/>
    <property type="match status" value="1"/>
</dbReference>
<sequence length="271" mass="31509">MLEMVSNKALEIVYLPIEAIRPNPYQPRKTFDIENLEELAESIKIYGVLQPITVRMVGNNSYELVAGERRWRASKLAGLKEVPAIVINAHDQDSAILSLIENLQRENLNFIEEAQAYYNLINDHHLTQEQLAKVLGKSQSTIANKLRILKLSKEIQEKLLENDLTERHARALLRLPDEELQKKVLEVIVKKKLNVSQTEKLVQEMIDKITKRPEVSQKNGKKMMKFYKDIRIFVNTIKQTVEAMKRSGVNAEYTQREEDEYLEFVIRIPKK</sequence>
<evidence type="ECO:0000256" key="7">
    <source>
        <dbReference type="ARBA" id="ARBA00023306"/>
    </source>
</evidence>
<comment type="caution">
    <text evidence="9">The sequence shown here is derived from an EMBL/GenBank/DDBJ whole genome shotgun (WGS) entry which is preliminary data.</text>
</comment>
<evidence type="ECO:0000256" key="1">
    <source>
        <dbReference type="ARBA" id="ARBA00004453"/>
    </source>
</evidence>
<dbReference type="FunFam" id="1.10.10.2830:FF:000001">
    <property type="entry name" value="Chromosome partitioning protein ParB"/>
    <property type="match status" value="1"/>
</dbReference>
<dbReference type="NCBIfam" id="TIGR04285">
    <property type="entry name" value="nucleoid_noc"/>
    <property type="match status" value="1"/>
</dbReference>
<keyword evidence="7" id="KW-0131">Cell cycle</keyword>
<dbReference type="InterPro" id="IPR004437">
    <property type="entry name" value="ParB/RepB/Spo0J"/>
</dbReference>
<dbReference type="CDD" id="cd16393">
    <property type="entry name" value="SPO0J_N"/>
    <property type="match status" value="1"/>
</dbReference>
<protein>
    <submittedName>
        <fullName evidence="9">Transcriptional regulator</fullName>
    </submittedName>
</protein>
<dbReference type="GO" id="GO:0007059">
    <property type="term" value="P:chromosome segregation"/>
    <property type="evidence" value="ECO:0007669"/>
    <property type="project" value="TreeGrafter"/>
</dbReference>
<evidence type="ECO:0000256" key="4">
    <source>
        <dbReference type="ARBA" id="ARBA00022618"/>
    </source>
</evidence>
<evidence type="ECO:0000313" key="10">
    <source>
        <dbReference type="Proteomes" id="UP000010146"/>
    </source>
</evidence>
<dbReference type="Pfam" id="PF02195">
    <property type="entry name" value="ParB_N"/>
    <property type="match status" value="1"/>
</dbReference>
<dbReference type="GO" id="GO:0000917">
    <property type="term" value="P:division septum assembly"/>
    <property type="evidence" value="ECO:0007669"/>
    <property type="project" value="UniProtKB-KW"/>
</dbReference>
<dbReference type="GO" id="GO:0009295">
    <property type="term" value="C:nucleoid"/>
    <property type="evidence" value="ECO:0007669"/>
    <property type="project" value="UniProtKB-SubCell"/>
</dbReference>
<dbReference type="EMBL" id="ABXP02000126">
    <property type="protein sequence ID" value="KKC28441.1"/>
    <property type="molecule type" value="Genomic_DNA"/>
</dbReference>
<reference evidence="10" key="3">
    <citation type="submission" date="2015-02" db="EMBL/GenBank/DDBJ databases">
        <title>Genome analysis of three genomes within the thermophilic hydrogenogenic bacterial species Caldanaerobacter subterraneus.</title>
        <authorList>
            <person name="Sant'Anna F.H."/>
            <person name="Lebedinsky A."/>
            <person name="Sokolova T."/>
            <person name="Robb F.T."/>
            <person name="Gonzalez J.M."/>
        </authorList>
    </citation>
    <scope>NUCLEOTIDE SEQUENCE [LARGE SCALE GENOMIC DNA]</scope>
    <source>
        <strain evidence="10">DSM 12653</strain>
    </source>
</reference>
<dbReference type="InterPro" id="IPR023705">
    <property type="entry name" value="Nucleoid_occlusion_protein"/>
</dbReference>
<keyword evidence="3" id="KW-0963">Cytoplasm</keyword>
<feature type="domain" description="HTH cro/C1-type" evidence="8">
    <location>
        <begin position="122"/>
        <end position="144"/>
    </location>
</feature>
<dbReference type="PANTHER" id="PTHR33375">
    <property type="entry name" value="CHROMOSOME-PARTITIONING PROTEIN PARB-RELATED"/>
    <property type="match status" value="1"/>
</dbReference>
<evidence type="ECO:0000259" key="8">
    <source>
        <dbReference type="PROSITE" id="PS50943"/>
    </source>
</evidence>
<comment type="similarity">
    <text evidence="2">Belongs to the ParB family.</text>
</comment>
<dbReference type="InterPro" id="IPR003115">
    <property type="entry name" value="ParB_N"/>
</dbReference>
<dbReference type="Proteomes" id="UP000010146">
    <property type="component" value="Unassembled WGS sequence"/>
</dbReference>
<dbReference type="InterPro" id="IPR050336">
    <property type="entry name" value="Chromosome_partition/occlusion"/>
</dbReference>
<dbReference type="Gene3D" id="1.10.10.2830">
    <property type="match status" value="1"/>
</dbReference>
<dbReference type="InterPro" id="IPR001387">
    <property type="entry name" value="Cro/C1-type_HTH"/>
</dbReference>
<dbReference type="GO" id="GO:0005694">
    <property type="term" value="C:chromosome"/>
    <property type="evidence" value="ECO:0007669"/>
    <property type="project" value="TreeGrafter"/>
</dbReference>
<evidence type="ECO:0000256" key="3">
    <source>
        <dbReference type="ARBA" id="ARBA00022490"/>
    </source>
</evidence>
<dbReference type="GO" id="GO:0003677">
    <property type="term" value="F:DNA binding"/>
    <property type="evidence" value="ECO:0007669"/>
    <property type="project" value="UniProtKB-KW"/>
</dbReference>
<dbReference type="InterPro" id="IPR036086">
    <property type="entry name" value="ParB/Sulfiredoxin_sf"/>
</dbReference>
<evidence type="ECO:0000256" key="6">
    <source>
        <dbReference type="ARBA" id="ARBA00023210"/>
    </source>
</evidence>
<evidence type="ECO:0000256" key="2">
    <source>
        <dbReference type="ARBA" id="ARBA00006295"/>
    </source>
</evidence>
<organism evidence="9 10">
    <name type="scientific">Caldanaerobacter subterraneus subsp. pacificus DSM 12653</name>
    <dbReference type="NCBI Taxonomy" id="391606"/>
    <lineage>
        <taxon>Bacteria</taxon>
        <taxon>Bacillati</taxon>
        <taxon>Bacillota</taxon>
        <taxon>Clostridia</taxon>
        <taxon>Thermoanaerobacterales</taxon>
        <taxon>Thermoanaerobacteraceae</taxon>
        <taxon>Caldanaerobacter</taxon>
    </lineage>
</organism>
<dbReference type="Gene3D" id="3.90.1530.30">
    <property type="match status" value="1"/>
</dbReference>
<keyword evidence="4" id="KW-0132">Cell division</keyword>
<name>A0A0F5PJ37_9THEO</name>
<accession>A0A0F5PJ37</accession>
<keyword evidence="5" id="KW-0238">DNA-binding</keyword>
<dbReference type="GO" id="GO:0045881">
    <property type="term" value="P:positive regulation of sporulation resulting in formation of a cellular spore"/>
    <property type="evidence" value="ECO:0007669"/>
    <property type="project" value="TreeGrafter"/>
</dbReference>
<dbReference type="Pfam" id="PF17762">
    <property type="entry name" value="HTH_ParB"/>
    <property type="match status" value="1"/>
</dbReference>
<dbReference type="NCBIfam" id="TIGR00180">
    <property type="entry name" value="parB_part"/>
    <property type="match status" value="1"/>
</dbReference>
<dbReference type="PROSITE" id="PS50943">
    <property type="entry name" value="HTH_CROC1"/>
    <property type="match status" value="1"/>
</dbReference>
<gene>
    <name evidence="9" type="ORF">CDSM653_02498</name>
</gene>
<reference evidence="9 10" key="2">
    <citation type="journal article" date="2015" name="BMC Genomics">
        <title>Analysis of three genomes within the thermophilic bacterial species Caldanaerobacter subterraneus with a focus on carbon monoxide dehydrogenase evolution and hydrolase diversity.</title>
        <authorList>
            <person name="Sant'Anna F.H."/>
            <person name="Lebedinsky A.V."/>
            <person name="Sokolova T.G."/>
            <person name="Robb F.T."/>
            <person name="Gonzalez J.M."/>
        </authorList>
    </citation>
    <scope>NUCLEOTIDE SEQUENCE [LARGE SCALE GENOMIC DNA]</scope>
    <source>
        <strain evidence="9 10">DSM 12653</strain>
    </source>
</reference>
<keyword evidence="6" id="KW-0717">Septation</keyword>